<evidence type="ECO:0000256" key="7">
    <source>
        <dbReference type="SAM" id="Phobius"/>
    </source>
</evidence>
<dbReference type="InterPro" id="IPR006593">
    <property type="entry name" value="Cyt_b561/ferric_Rdtase_TM"/>
</dbReference>
<feature type="domain" description="Cytochrome b561" evidence="8">
    <location>
        <begin position="1"/>
        <end position="196"/>
    </location>
</feature>
<keyword evidence="5 7" id="KW-1133">Transmembrane helix</keyword>
<accession>A0A1Y2D445</accession>
<feature type="transmembrane region" description="Helical" evidence="7">
    <location>
        <begin position="160"/>
        <end position="179"/>
    </location>
</feature>
<gene>
    <name evidence="9" type="ORF">BCR33DRAFT_779224</name>
</gene>
<feature type="transmembrane region" description="Helical" evidence="7">
    <location>
        <begin position="38"/>
        <end position="59"/>
    </location>
</feature>
<dbReference type="PROSITE" id="PS50939">
    <property type="entry name" value="CYTOCHROME_B561"/>
    <property type="match status" value="1"/>
</dbReference>
<keyword evidence="3 7" id="KW-0812">Transmembrane</keyword>
<evidence type="ECO:0000313" key="9">
    <source>
        <dbReference type="EMBL" id="ORY53924.1"/>
    </source>
</evidence>
<evidence type="ECO:0000256" key="1">
    <source>
        <dbReference type="ARBA" id="ARBA00004370"/>
    </source>
</evidence>
<protein>
    <recommendedName>
        <fullName evidence="8">Cytochrome b561 domain-containing protein</fullName>
    </recommendedName>
</protein>
<keyword evidence="6 7" id="KW-0472">Membrane</keyword>
<comment type="subcellular location">
    <subcellularLocation>
        <location evidence="1">Membrane</location>
    </subcellularLocation>
</comment>
<dbReference type="STRING" id="329046.A0A1Y2D445"/>
<organism evidence="9 10">
    <name type="scientific">Rhizoclosmatium globosum</name>
    <dbReference type="NCBI Taxonomy" id="329046"/>
    <lineage>
        <taxon>Eukaryota</taxon>
        <taxon>Fungi</taxon>
        <taxon>Fungi incertae sedis</taxon>
        <taxon>Chytridiomycota</taxon>
        <taxon>Chytridiomycota incertae sedis</taxon>
        <taxon>Chytridiomycetes</taxon>
        <taxon>Chytridiales</taxon>
        <taxon>Chytriomycetaceae</taxon>
        <taxon>Rhizoclosmatium</taxon>
    </lineage>
</organism>
<keyword evidence="4" id="KW-0249">Electron transport</keyword>
<dbReference type="Gene3D" id="1.20.120.1770">
    <property type="match status" value="2"/>
</dbReference>
<evidence type="ECO:0000256" key="2">
    <source>
        <dbReference type="ARBA" id="ARBA00022448"/>
    </source>
</evidence>
<evidence type="ECO:0000256" key="6">
    <source>
        <dbReference type="ARBA" id="ARBA00023136"/>
    </source>
</evidence>
<dbReference type="OrthoDB" id="2118397at2759"/>
<feature type="transmembrane region" description="Helical" evidence="7">
    <location>
        <begin position="127"/>
        <end position="148"/>
    </location>
</feature>
<comment type="caution">
    <text evidence="9">The sequence shown here is derived from an EMBL/GenBank/DDBJ whole genome shotgun (WGS) entry which is preliminary data.</text>
</comment>
<dbReference type="PANTHER" id="PTHR47797">
    <property type="entry name" value="DEHYDROGENASE, PUTATIVE (AFU_ORTHOLOGUE AFUA_8G05805)-RELATED"/>
    <property type="match status" value="1"/>
</dbReference>
<reference evidence="9 10" key="1">
    <citation type="submission" date="2016-07" db="EMBL/GenBank/DDBJ databases">
        <title>Pervasive Adenine N6-methylation of Active Genes in Fungi.</title>
        <authorList>
            <consortium name="DOE Joint Genome Institute"/>
            <person name="Mondo S.J."/>
            <person name="Dannebaum R.O."/>
            <person name="Kuo R.C."/>
            <person name="Labutti K."/>
            <person name="Haridas S."/>
            <person name="Kuo A."/>
            <person name="Salamov A."/>
            <person name="Ahrendt S.R."/>
            <person name="Lipzen A."/>
            <person name="Sullivan W."/>
            <person name="Andreopoulos W.B."/>
            <person name="Clum A."/>
            <person name="Lindquist E."/>
            <person name="Daum C."/>
            <person name="Ramamoorthy G.K."/>
            <person name="Gryganskyi A."/>
            <person name="Culley D."/>
            <person name="Magnuson J.K."/>
            <person name="James T.Y."/>
            <person name="O'Malley M.A."/>
            <person name="Stajich J.E."/>
            <person name="Spatafora J.W."/>
            <person name="Visel A."/>
            <person name="Grigoriev I.V."/>
        </authorList>
    </citation>
    <scope>NUCLEOTIDE SEQUENCE [LARGE SCALE GENOMIC DNA]</scope>
    <source>
        <strain evidence="9 10">JEL800</strain>
    </source>
</reference>
<dbReference type="GO" id="GO:0016020">
    <property type="term" value="C:membrane"/>
    <property type="evidence" value="ECO:0007669"/>
    <property type="project" value="UniProtKB-SubCell"/>
</dbReference>
<sequence>MSVWNSVRDAMNETMPYEDGTDEGDYDMNNDRLTVIHGALMGIAWVFLAPAAIAVARYLKGVAHSNDDVSKMSLATWTWFRLHYILFGIGLFIWIAIFVQMALGALISYLYKPNRASTPWWDHIHHWFGRILFILCIVNIPLGINLYSQGLPEGMTVHPSLKAIYIVWVVAVAFGFGFMEIRRHNLKARGLLNKDS</sequence>
<feature type="transmembrane region" description="Helical" evidence="7">
    <location>
        <begin position="79"/>
        <end position="106"/>
    </location>
</feature>
<dbReference type="PANTHER" id="PTHR47797:SF3">
    <property type="entry name" value="CYTOCHROME B561 DOMAIN-CONTAINING PROTEIN"/>
    <property type="match status" value="1"/>
</dbReference>
<evidence type="ECO:0000256" key="3">
    <source>
        <dbReference type="ARBA" id="ARBA00022692"/>
    </source>
</evidence>
<keyword evidence="10" id="KW-1185">Reference proteome</keyword>
<dbReference type="EMBL" id="MCGO01000001">
    <property type="protein sequence ID" value="ORY53924.1"/>
    <property type="molecule type" value="Genomic_DNA"/>
</dbReference>
<dbReference type="Proteomes" id="UP000193642">
    <property type="component" value="Unassembled WGS sequence"/>
</dbReference>
<keyword evidence="2" id="KW-0813">Transport</keyword>
<dbReference type="AlphaFoldDB" id="A0A1Y2D445"/>
<evidence type="ECO:0000259" key="8">
    <source>
        <dbReference type="PROSITE" id="PS50939"/>
    </source>
</evidence>
<proteinExistence type="predicted"/>
<evidence type="ECO:0000256" key="4">
    <source>
        <dbReference type="ARBA" id="ARBA00022982"/>
    </source>
</evidence>
<dbReference type="CDD" id="cd08760">
    <property type="entry name" value="Cyt_b561_FRRS1_like"/>
    <property type="match status" value="1"/>
</dbReference>
<name>A0A1Y2D445_9FUNG</name>
<evidence type="ECO:0000313" key="10">
    <source>
        <dbReference type="Proteomes" id="UP000193642"/>
    </source>
</evidence>
<evidence type="ECO:0000256" key="5">
    <source>
        <dbReference type="ARBA" id="ARBA00022989"/>
    </source>
</evidence>